<accession>A0ACD5UNF4</accession>
<reference evidence="1" key="1">
    <citation type="submission" date="2021-05" db="EMBL/GenBank/DDBJ databases">
        <authorList>
            <person name="Scholz U."/>
            <person name="Mascher M."/>
            <person name="Fiebig A."/>
        </authorList>
    </citation>
    <scope>NUCLEOTIDE SEQUENCE [LARGE SCALE GENOMIC DNA]</scope>
</reference>
<dbReference type="Proteomes" id="UP001732700">
    <property type="component" value="Chromosome 2C"/>
</dbReference>
<sequence>MYTTKIIPALSWWSHGATFTTPMRVLDLGSYDAILGMDWLQLHSPMITDWEKKFISFPYKGQHITLHGMQPVANKALREIPVEQLSKWTKGNEVWAIAVVHPSSALEDSAVSLSPPKILSLLTEFATVFSEPTVCHRSDNTTMQLPSSLRRHRSIHDHTATLLHTRTRLSAKWKKCLMPASLFPICHLLHH</sequence>
<name>A0ACD5UNF4_AVESA</name>
<organism evidence="1 2">
    <name type="scientific">Avena sativa</name>
    <name type="common">Oat</name>
    <dbReference type="NCBI Taxonomy" id="4498"/>
    <lineage>
        <taxon>Eukaryota</taxon>
        <taxon>Viridiplantae</taxon>
        <taxon>Streptophyta</taxon>
        <taxon>Embryophyta</taxon>
        <taxon>Tracheophyta</taxon>
        <taxon>Spermatophyta</taxon>
        <taxon>Magnoliopsida</taxon>
        <taxon>Liliopsida</taxon>
        <taxon>Poales</taxon>
        <taxon>Poaceae</taxon>
        <taxon>BOP clade</taxon>
        <taxon>Pooideae</taxon>
        <taxon>Poodae</taxon>
        <taxon>Poeae</taxon>
        <taxon>Poeae Chloroplast Group 1 (Aveneae type)</taxon>
        <taxon>Aveninae</taxon>
        <taxon>Avena</taxon>
    </lineage>
</organism>
<keyword evidence="2" id="KW-1185">Reference proteome</keyword>
<protein>
    <submittedName>
        <fullName evidence="1">Uncharacterized protein</fullName>
    </submittedName>
</protein>
<evidence type="ECO:0000313" key="2">
    <source>
        <dbReference type="Proteomes" id="UP001732700"/>
    </source>
</evidence>
<reference evidence="1" key="2">
    <citation type="submission" date="2025-09" db="UniProtKB">
        <authorList>
            <consortium name="EnsemblPlants"/>
        </authorList>
    </citation>
    <scope>IDENTIFICATION</scope>
</reference>
<proteinExistence type="predicted"/>
<evidence type="ECO:0000313" key="1">
    <source>
        <dbReference type="EnsemblPlants" id="AVESA.00010b.r2.2CG0276810.1.CDS.1"/>
    </source>
</evidence>
<dbReference type="EnsemblPlants" id="AVESA.00010b.r2.2CG0276810.1">
    <property type="protein sequence ID" value="AVESA.00010b.r2.2CG0276810.1.CDS.1"/>
    <property type="gene ID" value="AVESA.00010b.r2.2CG0276810"/>
</dbReference>